<gene>
    <name evidence="2" type="ORF">WJX81_008112</name>
</gene>
<comment type="caution">
    <text evidence="2">The sequence shown here is derived from an EMBL/GenBank/DDBJ whole genome shotgun (WGS) entry which is preliminary data.</text>
</comment>
<keyword evidence="1" id="KW-0732">Signal</keyword>
<sequence>MQLLLALSCVVLLSTLVRLEVSWDGADSVAASAPKADLTAPGPVLVSYSYFEKDDIQRANLEFFLAVGMGISSGFQIPEATDFVLVVSGEVCSPCQPMKPHLRPDAVASKMPGLRGGWSGEGLALLLRKENEGMDFAAHNVTLDWAQRKRVVRRYRYFMFLNSSVRGPFYPSYQPAGWSWPRAFTDRLSADVKVVASSIVCLPEVDAGGFGPKVESWAFALDAKGLDLLMNAGVFHLRTCKLCDDGIVVKGEYGLSETLLGAGYNLATLMARYAPDTDWREKRHWHCNNNAHPSRHGTYDNISMHPFETVFIKASWHVGEPHLSHYSSWFLGRADGAANTGGTFDERMYRYAIQPQAQEPNNAAECFKVAA</sequence>
<evidence type="ECO:0000313" key="2">
    <source>
        <dbReference type="EMBL" id="KAK9842595.1"/>
    </source>
</evidence>
<evidence type="ECO:0000256" key="1">
    <source>
        <dbReference type="SAM" id="SignalP"/>
    </source>
</evidence>
<name>A0AAW1S855_9CHLO</name>
<dbReference type="Proteomes" id="UP001445335">
    <property type="component" value="Unassembled WGS sequence"/>
</dbReference>
<proteinExistence type="predicted"/>
<protein>
    <submittedName>
        <fullName evidence="2">Uncharacterized protein</fullName>
    </submittedName>
</protein>
<reference evidence="2 3" key="1">
    <citation type="journal article" date="2024" name="Nat. Commun.">
        <title>Phylogenomics reveals the evolutionary origins of lichenization in chlorophyte algae.</title>
        <authorList>
            <person name="Puginier C."/>
            <person name="Libourel C."/>
            <person name="Otte J."/>
            <person name="Skaloud P."/>
            <person name="Haon M."/>
            <person name="Grisel S."/>
            <person name="Petersen M."/>
            <person name="Berrin J.G."/>
            <person name="Delaux P.M."/>
            <person name="Dal Grande F."/>
            <person name="Keller J."/>
        </authorList>
    </citation>
    <scope>NUCLEOTIDE SEQUENCE [LARGE SCALE GENOMIC DNA]</scope>
    <source>
        <strain evidence="2 3">SAG 245.80</strain>
    </source>
</reference>
<evidence type="ECO:0000313" key="3">
    <source>
        <dbReference type="Proteomes" id="UP001445335"/>
    </source>
</evidence>
<keyword evidence="3" id="KW-1185">Reference proteome</keyword>
<organism evidence="2 3">
    <name type="scientific">Elliptochloris bilobata</name>
    <dbReference type="NCBI Taxonomy" id="381761"/>
    <lineage>
        <taxon>Eukaryota</taxon>
        <taxon>Viridiplantae</taxon>
        <taxon>Chlorophyta</taxon>
        <taxon>core chlorophytes</taxon>
        <taxon>Trebouxiophyceae</taxon>
        <taxon>Trebouxiophyceae incertae sedis</taxon>
        <taxon>Elliptochloris clade</taxon>
        <taxon>Elliptochloris</taxon>
    </lineage>
</organism>
<feature type="chain" id="PRO_5044013545" evidence="1">
    <location>
        <begin position="20"/>
        <end position="371"/>
    </location>
</feature>
<feature type="signal peptide" evidence="1">
    <location>
        <begin position="1"/>
        <end position="19"/>
    </location>
</feature>
<dbReference type="EMBL" id="JALJOU010000007">
    <property type="protein sequence ID" value="KAK9842595.1"/>
    <property type="molecule type" value="Genomic_DNA"/>
</dbReference>
<dbReference type="AlphaFoldDB" id="A0AAW1S855"/>
<accession>A0AAW1S855</accession>